<dbReference type="EMBL" id="BRLB01000003">
    <property type="protein sequence ID" value="GKX29343.1"/>
    <property type="molecule type" value="Genomic_DNA"/>
</dbReference>
<dbReference type="Proteomes" id="UP001144256">
    <property type="component" value="Unassembled WGS sequence"/>
</dbReference>
<keyword evidence="2" id="KW-1185">Reference proteome</keyword>
<protein>
    <submittedName>
        <fullName evidence="1">Uncharacterized protein</fullName>
    </submittedName>
</protein>
<comment type="caution">
    <text evidence="1">The sequence shown here is derived from an EMBL/GenBank/DDBJ whole genome shotgun (WGS) entry which is preliminary data.</text>
</comment>
<evidence type="ECO:0000313" key="1">
    <source>
        <dbReference type="EMBL" id="GKX29343.1"/>
    </source>
</evidence>
<sequence>MATRENIYANKIFLNAVLPLVKIIIESNEIMAKKFKNKNGIVGISAKDPDGKVGTHYIIENGNFTVIKGPNEKCDLELEFKSIPALNNFFAGTSKKLPKIKGWYHVGLLTATLSVLMYMAKLLGATTPPEKADEKDLVVKLYFSLLAAGISQLNKSGHPAISKWAKRSPDRVFAWKVTDKPELSSYIRVKAGKSKAARGEYKRSKPFFTMRFDTTDSALGTLLGIDDMIEATVTEKLIMEGAPEFGAQLGEYMLLVGSYAKGS</sequence>
<organism evidence="1 2">
    <name type="scientific">Vallitalea longa</name>
    <dbReference type="NCBI Taxonomy" id="2936439"/>
    <lineage>
        <taxon>Bacteria</taxon>
        <taxon>Bacillati</taxon>
        <taxon>Bacillota</taxon>
        <taxon>Clostridia</taxon>
        <taxon>Lachnospirales</taxon>
        <taxon>Vallitaleaceae</taxon>
        <taxon>Vallitalea</taxon>
    </lineage>
</organism>
<proteinExistence type="predicted"/>
<gene>
    <name evidence="1" type="ORF">SH1V18_18230</name>
</gene>
<reference evidence="1" key="1">
    <citation type="submission" date="2022-06" db="EMBL/GenBank/DDBJ databases">
        <title>Vallitalea longa sp. nov., an anaerobic bacterium isolated from marine sediment.</title>
        <authorList>
            <person name="Hirano S."/>
            <person name="Terahara T."/>
            <person name="Mori K."/>
            <person name="Hamada M."/>
            <person name="Matsumoto R."/>
            <person name="Kobayashi T."/>
        </authorList>
    </citation>
    <scope>NUCLEOTIDE SEQUENCE</scope>
    <source>
        <strain evidence="1">SH18-1</strain>
    </source>
</reference>
<accession>A0A9W6DFD9</accession>
<evidence type="ECO:0000313" key="2">
    <source>
        <dbReference type="Proteomes" id="UP001144256"/>
    </source>
</evidence>
<dbReference type="AlphaFoldDB" id="A0A9W6DFD9"/>
<dbReference type="RefSeq" id="WP_281814791.1">
    <property type="nucleotide sequence ID" value="NZ_BRLB01000003.1"/>
</dbReference>
<name>A0A9W6DFD9_9FIRM</name>